<name>A0A328AU94_9CAUL</name>
<reference evidence="3" key="1">
    <citation type="submission" date="2018-05" db="EMBL/GenBank/DDBJ databases">
        <authorList>
            <person name="Li X."/>
        </authorList>
    </citation>
    <scope>NUCLEOTIDE SEQUENCE [LARGE SCALE GENOMIC DNA]</scope>
    <source>
        <strain evidence="3">HKS-05</strain>
    </source>
</reference>
<dbReference type="Proteomes" id="UP000249842">
    <property type="component" value="Unassembled WGS sequence"/>
</dbReference>
<comment type="caution">
    <text evidence="2">The sequence shown here is derived from an EMBL/GenBank/DDBJ whole genome shotgun (WGS) entry which is preliminary data.</text>
</comment>
<dbReference type="CDD" id="cd07263">
    <property type="entry name" value="VOC_like"/>
    <property type="match status" value="1"/>
</dbReference>
<dbReference type="InterPro" id="IPR004360">
    <property type="entry name" value="Glyas_Fos-R_dOase_dom"/>
</dbReference>
<dbReference type="Pfam" id="PF00903">
    <property type="entry name" value="Glyoxalase"/>
    <property type="match status" value="1"/>
</dbReference>
<protein>
    <submittedName>
        <fullName evidence="2">VOC family protein</fullName>
    </submittedName>
</protein>
<dbReference type="PANTHER" id="PTHR36437">
    <property type="entry name" value="GLYOXALASE/BLEOMYCIN RESISTANCE PROTEIN/DIOXYGENASE"/>
    <property type="match status" value="1"/>
</dbReference>
<proteinExistence type="predicted"/>
<evidence type="ECO:0000313" key="3">
    <source>
        <dbReference type="Proteomes" id="UP000249842"/>
    </source>
</evidence>
<dbReference type="SUPFAM" id="SSF54593">
    <property type="entry name" value="Glyoxalase/Bleomycin resistance protein/Dihydroxybiphenyl dioxygenase"/>
    <property type="match status" value="1"/>
</dbReference>
<keyword evidence="3" id="KW-1185">Reference proteome</keyword>
<dbReference type="RefSeq" id="WP_111455863.1">
    <property type="nucleotide sequence ID" value="NZ_QFYP01000001.1"/>
</dbReference>
<gene>
    <name evidence="2" type="ORF">DJ021_01535</name>
</gene>
<dbReference type="EMBL" id="QFYP01000001">
    <property type="protein sequence ID" value="RAK58570.1"/>
    <property type="molecule type" value="Genomic_DNA"/>
</dbReference>
<feature type="domain" description="VOC" evidence="1">
    <location>
        <begin position="3"/>
        <end position="126"/>
    </location>
</feature>
<dbReference type="AlphaFoldDB" id="A0A328AU94"/>
<organism evidence="2 3">
    <name type="scientific">Phenylobacterium hankyongense</name>
    <dbReference type="NCBI Taxonomy" id="1813876"/>
    <lineage>
        <taxon>Bacteria</taxon>
        <taxon>Pseudomonadati</taxon>
        <taxon>Pseudomonadota</taxon>
        <taxon>Alphaproteobacteria</taxon>
        <taxon>Caulobacterales</taxon>
        <taxon>Caulobacteraceae</taxon>
        <taxon>Phenylobacterium</taxon>
    </lineage>
</organism>
<dbReference type="Gene3D" id="3.10.180.10">
    <property type="entry name" value="2,3-Dihydroxybiphenyl 1,2-Dioxygenase, domain 1"/>
    <property type="match status" value="1"/>
</dbReference>
<accession>A0A328AU94</accession>
<dbReference type="PROSITE" id="PS51819">
    <property type="entry name" value="VOC"/>
    <property type="match status" value="1"/>
</dbReference>
<evidence type="ECO:0000259" key="1">
    <source>
        <dbReference type="PROSITE" id="PS51819"/>
    </source>
</evidence>
<sequence>MPHLALTALLVRDYDEAIDFYVDKVGFELVEDTIQGPTKRWVVVRPKGSAGALLLARADGEAQVARIGDQAGGRVLLFLHTEDFAADHARMRAAGVRFLEEPRHEPYGSVAVFEDLYGNRWDLLEPRTV</sequence>
<dbReference type="PANTHER" id="PTHR36437:SF2">
    <property type="entry name" value="GLYOXALASE_BLEOMYCIN RESISTANCE PROTEIN_DIOXYGENASE"/>
    <property type="match status" value="1"/>
</dbReference>
<dbReference type="OrthoDB" id="9794917at2"/>
<dbReference type="InterPro" id="IPR037523">
    <property type="entry name" value="VOC_core"/>
</dbReference>
<evidence type="ECO:0000313" key="2">
    <source>
        <dbReference type="EMBL" id="RAK58570.1"/>
    </source>
</evidence>
<dbReference type="InterPro" id="IPR029068">
    <property type="entry name" value="Glyas_Bleomycin-R_OHBP_Dase"/>
</dbReference>